<keyword evidence="2 5" id="KW-0812">Transmembrane</keyword>
<feature type="transmembrane region" description="Helical" evidence="5">
    <location>
        <begin position="166"/>
        <end position="187"/>
    </location>
</feature>
<evidence type="ECO:0000256" key="3">
    <source>
        <dbReference type="ARBA" id="ARBA00022989"/>
    </source>
</evidence>
<dbReference type="InterPro" id="IPR008217">
    <property type="entry name" value="Ccc1_fam"/>
</dbReference>
<dbReference type="AlphaFoldDB" id="A0A1V9EL97"/>
<feature type="transmembrane region" description="Helical" evidence="5">
    <location>
        <begin position="140"/>
        <end position="160"/>
    </location>
</feature>
<dbReference type="GO" id="GO:0012505">
    <property type="term" value="C:endomembrane system"/>
    <property type="evidence" value="ECO:0007669"/>
    <property type="project" value="UniProtKB-SubCell"/>
</dbReference>
<sequence length="217" mass="23696">MVQLGKSRRLLNPTERAAEILFGLIMALTFTCSISVANGRQMEIRQLLIGAVGCNLAWGIVDAIMFLIGVLAQKSRNKAIFDAIQNSDKDEAGKYLADILPPVVSSVILPEELEQIRIKLSDLPNTTGKVRLSARDIMKAIGIFLLIFLSTLLVAVPFLFIHNSIFALRISNLIAIVMMFLCGWSVARYVGFSTWLMGIAMVVVGVLLVFVTIALGG</sequence>
<feature type="transmembrane region" description="Helical" evidence="5">
    <location>
        <begin position="49"/>
        <end position="72"/>
    </location>
</feature>
<name>A0A1V9EL97_9BACT</name>
<keyword evidence="7" id="KW-1185">Reference proteome</keyword>
<dbReference type="STRING" id="354355.SAMN05660816_00979"/>
<dbReference type="Proteomes" id="UP000192610">
    <property type="component" value="Unassembled WGS sequence"/>
</dbReference>
<feature type="transmembrane region" description="Helical" evidence="5">
    <location>
        <begin position="20"/>
        <end position="37"/>
    </location>
</feature>
<feature type="transmembrane region" description="Helical" evidence="5">
    <location>
        <begin position="194"/>
        <end position="215"/>
    </location>
</feature>
<gene>
    <name evidence="6" type="ORF">A4H97_04780</name>
</gene>
<reference evidence="7" key="1">
    <citation type="submission" date="2016-04" db="EMBL/GenBank/DDBJ databases">
        <authorList>
            <person name="Chen L."/>
            <person name="Zhuang W."/>
            <person name="Wang G."/>
        </authorList>
    </citation>
    <scope>NUCLEOTIDE SEQUENCE [LARGE SCALE GENOMIC DNA]</scope>
    <source>
        <strain evidence="7">17621</strain>
    </source>
</reference>
<keyword evidence="4 5" id="KW-0472">Membrane</keyword>
<dbReference type="GO" id="GO:0005384">
    <property type="term" value="F:manganese ion transmembrane transporter activity"/>
    <property type="evidence" value="ECO:0007669"/>
    <property type="project" value="InterPro"/>
</dbReference>
<dbReference type="GO" id="GO:0030026">
    <property type="term" value="P:intracellular manganese ion homeostasis"/>
    <property type="evidence" value="ECO:0007669"/>
    <property type="project" value="InterPro"/>
</dbReference>
<evidence type="ECO:0000256" key="5">
    <source>
        <dbReference type="SAM" id="Phobius"/>
    </source>
</evidence>
<organism evidence="6 7">
    <name type="scientific">Niastella yeongjuensis</name>
    <dbReference type="NCBI Taxonomy" id="354355"/>
    <lineage>
        <taxon>Bacteria</taxon>
        <taxon>Pseudomonadati</taxon>
        <taxon>Bacteroidota</taxon>
        <taxon>Chitinophagia</taxon>
        <taxon>Chitinophagales</taxon>
        <taxon>Chitinophagaceae</taxon>
        <taxon>Niastella</taxon>
    </lineage>
</organism>
<comment type="caution">
    <text evidence="6">The sequence shown here is derived from an EMBL/GenBank/DDBJ whole genome shotgun (WGS) entry which is preliminary data.</text>
</comment>
<evidence type="ECO:0000313" key="7">
    <source>
        <dbReference type="Proteomes" id="UP000192610"/>
    </source>
</evidence>
<dbReference type="Pfam" id="PF01988">
    <property type="entry name" value="VIT1"/>
    <property type="match status" value="1"/>
</dbReference>
<proteinExistence type="predicted"/>
<evidence type="ECO:0000313" key="6">
    <source>
        <dbReference type="EMBL" id="OQP46841.1"/>
    </source>
</evidence>
<keyword evidence="3 5" id="KW-1133">Transmembrane helix</keyword>
<accession>A0A1V9EL97</accession>
<evidence type="ECO:0008006" key="8">
    <source>
        <dbReference type="Google" id="ProtNLM"/>
    </source>
</evidence>
<comment type="subcellular location">
    <subcellularLocation>
        <location evidence="1">Endomembrane system</location>
        <topology evidence="1">Multi-pass membrane protein</topology>
    </subcellularLocation>
</comment>
<dbReference type="EMBL" id="LVXG01000023">
    <property type="protein sequence ID" value="OQP46841.1"/>
    <property type="molecule type" value="Genomic_DNA"/>
</dbReference>
<evidence type="ECO:0000256" key="4">
    <source>
        <dbReference type="ARBA" id="ARBA00023136"/>
    </source>
</evidence>
<dbReference type="RefSeq" id="WP_081200848.1">
    <property type="nucleotide sequence ID" value="NZ_FOCZ01000002.1"/>
</dbReference>
<protein>
    <recommendedName>
        <fullName evidence="8">VIT family protein</fullName>
    </recommendedName>
</protein>
<dbReference type="OrthoDB" id="978987at2"/>
<evidence type="ECO:0000256" key="1">
    <source>
        <dbReference type="ARBA" id="ARBA00004127"/>
    </source>
</evidence>
<evidence type="ECO:0000256" key="2">
    <source>
        <dbReference type="ARBA" id="ARBA00022692"/>
    </source>
</evidence>